<dbReference type="NCBIfam" id="TIGR00233">
    <property type="entry name" value="trpS"/>
    <property type="match status" value="1"/>
</dbReference>
<dbReference type="PANTHER" id="PTHR10055">
    <property type="entry name" value="TRYPTOPHANYL-TRNA SYNTHETASE"/>
    <property type="match status" value="1"/>
</dbReference>
<accession>A0A6A1UVJ1</accession>
<keyword evidence="6 12" id="KW-0436">Ligase</keyword>
<keyword evidence="10 12" id="KW-0030">Aminoacyl-tRNA synthetase</keyword>
<gene>
    <name evidence="14" type="ORF">CJ030_MR8G020408</name>
</gene>
<dbReference type="Gene3D" id="3.40.50.620">
    <property type="entry name" value="HUPs"/>
    <property type="match status" value="1"/>
</dbReference>
<dbReference type="GO" id="GO:0006436">
    <property type="term" value="P:tryptophanyl-tRNA aminoacylation"/>
    <property type="evidence" value="ECO:0007669"/>
    <property type="project" value="InterPro"/>
</dbReference>
<dbReference type="CDD" id="cd00806">
    <property type="entry name" value="TrpRS_core"/>
    <property type="match status" value="1"/>
</dbReference>
<name>A0A6A1UVJ1_9ROSI</name>
<dbReference type="PRINTS" id="PR01039">
    <property type="entry name" value="TRNASYNTHTRP"/>
</dbReference>
<dbReference type="GO" id="GO:0048608">
    <property type="term" value="P:reproductive structure development"/>
    <property type="evidence" value="ECO:0007669"/>
    <property type="project" value="UniProtKB-ARBA"/>
</dbReference>
<evidence type="ECO:0000256" key="8">
    <source>
        <dbReference type="ARBA" id="ARBA00022840"/>
    </source>
</evidence>
<dbReference type="Pfam" id="PF00579">
    <property type="entry name" value="tRNA-synt_1b"/>
    <property type="match status" value="1"/>
</dbReference>
<comment type="subcellular location">
    <subcellularLocation>
        <location evidence="1">Cytoplasm</location>
    </subcellularLocation>
</comment>
<evidence type="ECO:0000256" key="7">
    <source>
        <dbReference type="ARBA" id="ARBA00022741"/>
    </source>
</evidence>
<keyword evidence="15" id="KW-1185">Reference proteome</keyword>
<dbReference type="InterPro" id="IPR002305">
    <property type="entry name" value="aa-tRNA-synth_Ic"/>
</dbReference>
<organism evidence="14 15">
    <name type="scientific">Morella rubra</name>
    <name type="common">Chinese bayberry</name>
    <dbReference type="NCBI Taxonomy" id="262757"/>
    <lineage>
        <taxon>Eukaryota</taxon>
        <taxon>Viridiplantae</taxon>
        <taxon>Streptophyta</taxon>
        <taxon>Embryophyta</taxon>
        <taxon>Tracheophyta</taxon>
        <taxon>Spermatophyta</taxon>
        <taxon>Magnoliopsida</taxon>
        <taxon>eudicotyledons</taxon>
        <taxon>Gunneridae</taxon>
        <taxon>Pentapetalae</taxon>
        <taxon>rosids</taxon>
        <taxon>fabids</taxon>
        <taxon>Fagales</taxon>
        <taxon>Myricaceae</taxon>
        <taxon>Morella</taxon>
    </lineage>
</organism>
<dbReference type="InterPro" id="IPR014729">
    <property type="entry name" value="Rossmann-like_a/b/a_fold"/>
</dbReference>
<dbReference type="GO" id="GO:0005524">
    <property type="term" value="F:ATP binding"/>
    <property type="evidence" value="ECO:0007669"/>
    <property type="project" value="UniProtKB-KW"/>
</dbReference>
<reference evidence="14 15" key="1">
    <citation type="journal article" date="2019" name="Plant Biotechnol. J.">
        <title>The red bayberry genome and genetic basis of sex determination.</title>
        <authorList>
            <person name="Jia H.M."/>
            <person name="Jia H.J."/>
            <person name="Cai Q.L."/>
            <person name="Wang Y."/>
            <person name="Zhao H.B."/>
            <person name="Yang W.F."/>
            <person name="Wang G.Y."/>
            <person name="Li Y.H."/>
            <person name="Zhan D.L."/>
            <person name="Shen Y.T."/>
            <person name="Niu Q.F."/>
            <person name="Chang L."/>
            <person name="Qiu J."/>
            <person name="Zhao L."/>
            <person name="Xie H.B."/>
            <person name="Fu W.Y."/>
            <person name="Jin J."/>
            <person name="Li X.W."/>
            <person name="Jiao Y."/>
            <person name="Zhou C.C."/>
            <person name="Tu T."/>
            <person name="Chai C.Y."/>
            <person name="Gao J.L."/>
            <person name="Fan L.J."/>
            <person name="van de Weg E."/>
            <person name="Wang J.Y."/>
            <person name="Gao Z.S."/>
        </authorList>
    </citation>
    <scope>NUCLEOTIDE SEQUENCE [LARGE SCALE GENOMIC DNA]</scope>
    <source>
        <tissue evidence="14">Leaves</tissue>
    </source>
</reference>
<dbReference type="AlphaFoldDB" id="A0A6A1UVJ1"/>
<keyword evidence="5" id="KW-0963">Cytoplasm</keyword>
<dbReference type="GO" id="GO:0009791">
    <property type="term" value="P:post-embryonic development"/>
    <property type="evidence" value="ECO:0007669"/>
    <property type="project" value="UniProtKB-ARBA"/>
</dbReference>
<dbReference type="GO" id="GO:0005737">
    <property type="term" value="C:cytoplasm"/>
    <property type="evidence" value="ECO:0007669"/>
    <property type="project" value="UniProtKB-SubCell"/>
</dbReference>
<evidence type="ECO:0000256" key="9">
    <source>
        <dbReference type="ARBA" id="ARBA00022917"/>
    </source>
</evidence>
<dbReference type="EC" id="6.1.1.2" evidence="3"/>
<evidence type="ECO:0000313" key="15">
    <source>
        <dbReference type="Proteomes" id="UP000516437"/>
    </source>
</evidence>
<keyword evidence="8 12" id="KW-0067">ATP-binding</keyword>
<dbReference type="Proteomes" id="UP000516437">
    <property type="component" value="Chromosome 8"/>
</dbReference>
<dbReference type="InterPro" id="IPR002306">
    <property type="entry name" value="Trp-tRNA-ligase"/>
</dbReference>
<comment type="similarity">
    <text evidence="2 12">Belongs to the class-I aminoacyl-tRNA synthetase family.</text>
</comment>
<dbReference type="FunFam" id="3.40.50.620:FF:000033">
    <property type="entry name" value="tryptophan--tRNA ligase, cytoplasmic"/>
    <property type="match status" value="1"/>
</dbReference>
<evidence type="ECO:0000313" key="14">
    <source>
        <dbReference type="EMBL" id="KAB1204291.1"/>
    </source>
</evidence>
<keyword evidence="7 12" id="KW-0547">Nucleotide-binding</keyword>
<evidence type="ECO:0000256" key="11">
    <source>
        <dbReference type="ARBA" id="ARBA00030268"/>
    </source>
</evidence>
<comment type="caution">
    <text evidence="14">The sequence shown here is derived from an EMBL/GenBank/DDBJ whole genome shotgun (WGS) entry which is preliminary data.</text>
</comment>
<feature type="region of interest" description="Disordered" evidence="13">
    <location>
        <begin position="1"/>
        <end position="24"/>
    </location>
</feature>
<evidence type="ECO:0000256" key="4">
    <source>
        <dbReference type="ARBA" id="ARBA00013782"/>
    </source>
</evidence>
<evidence type="ECO:0000256" key="12">
    <source>
        <dbReference type="RuleBase" id="RU363036"/>
    </source>
</evidence>
<dbReference type="SUPFAM" id="SSF52374">
    <property type="entry name" value="Nucleotidylyl transferase"/>
    <property type="match status" value="1"/>
</dbReference>
<evidence type="ECO:0000256" key="10">
    <source>
        <dbReference type="ARBA" id="ARBA00023146"/>
    </source>
</evidence>
<evidence type="ECO:0000256" key="2">
    <source>
        <dbReference type="ARBA" id="ARBA00005594"/>
    </source>
</evidence>
<dbReference type="EMBL" id="RXIC02000026">
    <property type="protein sequence ID" value="KAB1204291.1"/>
    <property type="molecule type" value="Genomic_DNA"/>
</dbReference>
<dbReference type="Gene3D" id="1.10.240.10">
    <property type="entry name" value="Tyrosyl-Transfer RNA Synthetase"/>
    <property type="match status" value="1"/>
</dbReference>
<sequence length="409" mass="46731">MDKKEAEVGALQNVEGKQEEEEQVVNPWEVSAKEGGKIDYDKLIEKFGCQRLNQSLIDRVEHLTSRRAHVFLRRGVFFAHRDFTEILDAYERGEKFYLYTGRGPSSEALHLGHLVPFMFTQYLQEVFKVPLVIQLTDDEKCLWKNLTVEESRRLARENAKDIIACGFDIRRTFIFSDFDYVGGAFYRNMIEVSKRVTCNQIVGIFGFVGEDHIGKYSFPPVQAAPSFPSSFPHLFSGKDNLRCLIPCAIDQDPYFRMTRDVAPRIGYHKPALIESLFFPALQGETGKMSASDPNSAIYVTDSEKEIKNKINKYAFSGGQDSVEKHRQLGANLEVDIPVKYLSFFLEDDAELGHVKEEYGAGRMLTGEVKQRLIEVLTKLVERHRRARAAVTDEMVDAFMAVRPLPNMFN</sequence>
<evidence type="ECO:0000256" key="5">
    <source>
        <dbReference type="ARBA" id="ARBA00022490"/>
    </source>
</evidence>
<dbReference type="PANTHER" id="PTHR10055:SF1">
    <property type="entry name" value="TRYPTOPHAN--TRNA LIGASE, CYTOPLASMIC"/>
    <property type="match status" value="1"/>
</dbReference>
<proteinExistence type="inferred from homology"/>
<dbReference type="OrthoDB" id="10261385at2759"/>
<protein>
    <recommendedName>
        <fullName evidence="4">Tryptophan--tRNA ligase, cytoplasmic</fullName>
        <ecNumber evidence="3">6.1.1.2</ecNumber>
    </recommendedName>
    <alternativeName>
        <fullName evidence="11">Tryptophanyl-tRNA synthetase</fullName>
    </alternativeName>
</protein>
<dbReference type="PROSITE" id="PS00178">
    <property type="entry name" value="AA_TRNA_LIGASE_I"/>
    <property type="match status" value="1"/>
</dbReference>
<dbReference type="InterPro" id="IPR001412">
    <property type="entry name" value="aa-tRNA-synth_I_CS"/>
</dbReference>
<evidence type="ECO:0000256" key="3">
    <source>
        <dbReference type="ARBA" id="ARBA00013161"/>
    </source>
</evidence>
<dbReference type="GO" id="GO:0004830">
    <property type="term" value="F:tryptophan-tRNA ligase activity"/>
    <property type="evidence" value="ECO:0007669"/>
    <property type="project" value="UniProtKB-EC"/>
</dbReference>
<dbReference type="FunFam" id="1.10.240.10:FF:000003">
    <property type="entry name" value="Tryptophan--tRNA ligase, cytoplasmic"/>
    <property type="match status" value="1"/>
</dbReference>
<evidence type="ECO:0000256" key="6">
    <source>
        <dbReference type="ARBA" id="ARBA00022598"/>
    </source>
</evidence>
<evidence type="ECO:0000256" key="13">
    <source>
        <dbReference type="SAM" id="MobiDB-lite"/>
    </source>
</evidence>
<evidence type="ECO:0000256" key="1">
    <source>
        <dbReference type="ARBA" id="ARBA00004496"/>
    </source>
</evidence>
<keyword evidence="9 12" id="KW-0648">Protein biosynthesis</keyword>